<dbReference type="PANTHER" id="PTHR47961">
    <property type="entry name" value="DNA POLYMERASE THETA, PUTATIVE (AFU_ORTHOLOGUE AFUA_1G05260)-RELATED"/>
    <property type="match status" value="1"/>
</dbReference>
<dbReference type="GO" id="GO:0003724">
    <property type="term" value="F:RNA helicase activity"/>
    <property type="evidence" value="ECO:0007669"/>
    <property type="project" value="UniProtKB-EC"/>
</dbReference>
<organism evidence="12 13">
    <name type="scientific">Prymnesium parvum</name>
    <name type="common">Toxic golden alga</name>
    <dbReference type="NCBI Taxonomy" id="97485"/>
    <lineage>
        <taxon>Eukaryota</taxon>
        <taxon>Haptista</taxon>
        <taxon>Haptophyta</taxon>
        <taxon>Prymnesiophyceae</taxon>
        <taxon>Prymnesiales</taxon>
        <taxon>Prymnesiaceae</taxon>
        <taxon>Prymnesium</taxon>
    </lineage>
</organism>
<dbReference type="PANTHER" id="PTHR47961:SF13">
    <property type="entry name" value="ACTIVATING SIGNAL COINTEGRATOR 1 COMPLEX SUBUNIT 3"/>
    <property type="match status" value="1"/>
</dbReference>
<evidence type="ECO:0000256" key="6">
    <source>
        <dbReference type="ARBA" id="ARBA00022840"/>
    </source>
</evidence>
<dbReference type="CDD" id="cd18795">
    <property type="entry name" value="SF2_C_Ski2"/>
    <property type="match status" value="2"/>
</dbReference>
<proteinExistence type="inferred from homology"/>
<dbReference type="SUPFAM" id="SSF81296">
    <property type="entry name" value="E set domains"/>
    <property type="match status" value="1"/>
</dbReference>
<dbReference type="InterPro" id="IPR011545">
    <property type="entry name" value="DEAD/DEAH_box_helicase_dom"/>
</dbReference>
<evidence type="ECO:0000256" key="7">
    <source>
        <dbReference type="ARBA" id="ARBA00034541"/>
    </source>
</evidence>
<dbReference type="Pfam" id="PF00271">
    <property type="entry name" value="Helicase_C"/>
    <property type="match status" value="2"/>
</dbReference>
<feature type="domain" description="Helicase ATP-binding" evidence="10">
    <location>
        <begin position="1350"/>
        <end position="1525"/>
    </location>
</feature>
<evidence type="ECO:0000256" key="2">
    <source>
        <dbReference type="ARBA" id="ARBA00012552"/>
    </source>
</evidence>
<dbReference type="FunFam" id="1.10.10.10:FF:000024">
    <property type="entry name" value="U5 small nuclear ribonucleoprotein helicase"/>
    <property type="match status" value="1"/>
</dbReference>
<comment type="catalytic activity">
    <reaction evidence="8">
        <text>ATP + H2O = ADP + phosphate + H(+)</text>
        <dbReference type="Rhea" id="RHEA:13065"/>
        <dbReference type="ChEBI" id="CHEBI:15377"/>
        <dbReference type="ChEBI" id="CHEBI:15378"/>
        <dbReference type="ChEBI" id="CHEBI:30616"/>
        <dbReference type="ChEBI" id="CHEBI:43474"/>
        <dbReference type="ChEBI" id="CHEBI:456216"/>
        <dbReference type="EC" id="3.6.4.13"/>
    </reaction>
</comment>
<dbReference type="FunFam" id="3.40.50.300:FF:000062">
    <property type="entry name" value="U5 small nuclear ribonucleoprotein helicase"/>
    <property type="match status" value="1"/>
</dbReference>
<dbReference type="InterPro" id="IPR014756">
    <property type="entry name" value="Ig_E-set"/>
</dbReference>
<dbReference type="PROSITE" id="PS51192">
    <property type="entry name" value="HELICASE_ATP_BIND_1"/>
    <property type="match status" value="2"/>
</dbReference>
<dbReference type="Gene3D" id="2.60.40.150">
    <property type="entry name" value="C2 domain"/>
    <property type="match status" value="2"/>
</dbReference>
<dbReference type="Pfam" id="PF23445">
    <property type="entry name" value="WHD_SNRNP200"/>
    <property type="match status" value="2"/>
</dbReference>
<evidence type="ECO:0000256" key="8">
    <source>
        <dbReference type="ARBA" id="ARBA00047984"/>
    </source>
</evidence>
<dbReference type="InterPro" id="IPR036390">
    <property type="entry name" value="WH_DNA-bd_sf"/>
</dbReference>
<evidence type="ECO:0000256" key="4">
    <source>
        <dbReference type="ARBA" id="ARBA00022801"/>
    </source>
</evidence>
<dbReference type="SUPFAM" id="SSF46785">
    <property type="entry name" value="Winged helix' DNA-binding domain"/>
    <property type="match status" value="2"/>
</dbReference>
<dbReference type="SUPFAM" id="SSF158702">
    <property type="entry name" value="Sec63 N-terminal domain-like"/>
    <property type="match status" value="2"/>
</dbReference>
<dbReference type="InterPro" id="IPR050474">
    <property type="entry name" value="Hel308_SKI2-like"/>
</dbReference>
<dbReference type="Proteomes" id="UP001515480">
    <property type="component" value="Unassembled WGS sequence"/>
</dbReference>
<name>A0AB34J9C5_PRYPA</name>
<dbReference type="Gene3D" id="3.40.50.300">
    <property type="entry name" value="P-loop containing nucleotide triphosphate hydrolases"/>
    <property type="match status" value="4"/>
</dbReference>
<keyword evidence="13" id="KW-1185">Reference proteome</keyword>
<dbReference type="Gene3D" id="1.10.10.10">
    <property type="entry name" value="Winged helix-like DNA-binding domain superfamily/Winged helix DNA-binding domain"/>
    <property type="match status" value="2"/>
</dbReference>
<dbReference type="Pfam" id="PF02889">
    <property type="entry name" value="Sec63"/>
    <property type="match status" value="2"/>
</dbReference>
<feature type="region of interest" description="Disordered" evidence="9">
    <location>
        <begin position="364"/>
        <end position="385"/>
    </location>
</feature>
<dbReference type="InterPro" id="IPR001650">
    <property type="entry name" value="Helicase_C-like"/>
</dbReference>
<keyword evidence="4" id="KW-0378">Hydrolase</keyword>
<dbReference type="InterPro" id="IPR057842">
    <property type="entry name" value="WH_MER3"/>
</dbReference>
<evidence type="ECO:0000259" key="11">
    <source>
        <dbReference type="PROSITE" id="PS51194"/>
    </source>
</evidence>
<dbReference type="FunFam" id="3.40.50.300:FF:000198">
    <property type="entry name" value="Activating signal cointegrator 1 complex subunit"/>
    <property type="match status" value="1"/>
</dbReference>
<feature type="domain" description="Helicase ATP-binding" evidence="10">
    <location>
        <begin position="497"/>
        <end position="678"/>
    </location>
</feature>
<evidence type="ECO:0000259" key="10">
    <source>
        <dbReference type="PROSITE" id="PS51192"/>
    </source>
</evidence>
<dbReference type="InterPro" id="IPR003593">
    <property type="entry name" value="AAA+_ATPase"/>
</dbReference>
<dbReference type="GO" id="GO:0016787">
    <property type="term" value="F:hydrolase activity"/>
    <property type="evidence" value="ECO:0007669"/>
    <property type="project" value="UniProtKB-KW"/>
</dbReference>
<dbReference type="GO" id="GO:0003676">
    <property type="term" value="F:nucleic acid binding"/>
    <property type="evidence" value="ECO:0007669"/>
    <property type="project" value="InterPro"/>
</dbReference>
<comment type="similarity">
    <text evidence="1">Belongs to the helicase family. SKI2 subfamily.</text>
</comment>
<dbReference type="Pfam" id="PF00270">
    <property type="entry name" value="DEAD"/>
    <property type="match status" value="2"/>
</dbReference>
<protein>
    <recommendedName>
        <fullName evidence="7">U5 small nuclear ribonucleoprotein 200 kDa helicase</fullName>
        <ecNumber evidence="2">3.6.4.13</ecNumber>
    </recommendedName>
</protein>
<dbReference type="EMBL" id="JBGBPQ010000012">
    <property type="protein sequence ID" value="KAL1514922.1"/>
    <property type="molecule type" value="Genomic_DNA"/>
</dbReference>
<dbReference type="InterPro" id="IPR014001">
    <property type="entry name" value="Helicase_ATP-bd"/>
</dbReference>
<keyword evidence="5" id="KW-0347">Helicase</keyword>
<dbReference type="GO" id="GO:0032991">
    <property type="term" value="C:protein-containing complex"/>
    <property type="evidence" value="ECO:0007669"/>
    <property type="project" value="UniProtKB-ARBA"/>
</dbReference>
<dbReference type="FunFam" id="3.40.50.300:FF:000231">
    <property type="entry name" value="Activating signal cointegrator 1 complex subunit 3"/>
    <property type="match status" value="1"/>
</dbReference>
<dbReference type="GO" id="GO:0005524">
    <property type="term" value="F:ATP binding"/>
    <property type="evidence" value="ECO:0007669"/>
    <property type="project" value="UniProtKB-KW"/>
</dbReference>
<dbReference type="FunFam" id="3.40.50.300:FF:003287">
    <property type="entry name" value="U5 small nuclear ribonucleoprotein 200 kDa helicase"/>
    <property type="match status" value="1"/>
</dbReference>
<keyword evidence="6" id="KW-0067">ATP-binding</keyword>
<dbReference type="InterPro" id="IPR036388">
    <property type="entry name" value="WH-like_DNA-bd_sf"/>
</dbReference>
<dbReference type="Gene3D" id="1.10.3380.10">
    <property type="entry name" value="Sec63 N-terminal domain-like domain"/>
    <property type="match status" value="2"/>
</dbReference>
<dbReference type="FunFam" id="2.60.40.150:FF:000004">
    <property type="entry name" value="RNA helicase, activating signal cointegrator 1"/>
    <property type="match status" value="1"/>
</dbReference>
<dbReference type="InterPro" id="IPR004179">
    <property type="entry name" value="Sec63-dom"/>
</dbReference>
<dbReference type="FunFam" id="1.10.10.10:FF:000012">
    <property type="entry name" value="U5 small nuclear ribonucleoprotein helicase"/>
    <property type="match status" value="1"/>
</dbReference>
<dbReference type="SMART" id="SM00973">
    <property type="entry name" value="Sec63"/>
    <property type="match status" value="2"/>
</dbReference>
<evidence type="ECO:0000256" key="9">
    <source>
        <dbReference type="SAM" id="MobiDB-lite"/>
    </source>
</evidence>
<dbReference type="SMART" id="SM00487">
    <property type="entry name" value="DEXDc"/>
    <property type="match status" value="2"/>
</dbReference>
<dbReference type="SUPFAM" id="SSF52540">
    <property type="entry name" value="P-loop containing nucleoside triphosphate hydrolases"/>
    <property type="match status" value="3"/>
</dbReference>
<dbReference type="PROSITE" id="PS51194">
    <property type="entry name" value="HELICASE_CTER"/>
    <property type="match status" value="2"/>
</dbReference>
<evidence type="ECO:0000313" key="12">
    <source>
        <dbReference type="EMBL" id="KAL1514922.1"/>
    </source>
</evidence>
<keyword evidence="3" id="KW-0547">Nucleotide-binding</keyword>
<dbReference type="SMART" id="SM00382">
    <property type="entry name" value="AAA"/>
    <property type="match status" value="2"/>
</dbReference>
<feature type="domain" description="Helicase C-terminal" evidence="11">
    <location>
        <begin position="705"/>
        <end position="924"/>
    </location>
</feature>
<accession>A0AB34J9C5</accession>
<dbReference type="Gene3D" id="1.10.150.20">
    <property type="entry name" value="5' to 3' exonuclease, C-terminal subdomain"/>
    <property type="match status" value="1"/>
</dbReference>
<evidence type="ECO:0000256" key="1">
    <source>
        <dbReference type="ARBA" id="ARBA00010140"/>
    </source>
</evidence>
<dbReference type="SMART" id="SM00490">
    <property type="entry name" value="HELICc"/>
    <property type="match status" value="2"/>
</dbReference>
<comment type="caution">
    <text evidence="12">The sequence shown here is derived from an EMBL/GenBank/DDBJ whole genome shotgun (WGS) entry which is preliminary data.</text>
</comment>
<gene>
    <name evidence="12" type="ORF">AB1Y20_004002</name>
</gene>
<dbReference type="FunFam" id="1.10.3380.10:FF:000002">
    <property type="entry name" value="Activating signal cointegrator 1 complex subunit 3"/>
    <property type="match status" value="1"/>
</dbReference>
<feature type="domain" description="Helicase C-terminal" evidence="11">
    <location>
        <begin position="1558"/>
        <end position="1753"/>
    </location>
</feature>
<evidence type="ECO:0000256" key="5">
    <source>
        <dbReference type="ARBA" id="ARBA00022806"/>
    </source>
</evidence>
<dbReference type="EC" id="3.6.4.13" evidence="2"/>
<dbReference type="InterPro" id="IPR027417">
    <property type="entry name" value="P-loop_NTPase"/>
</dbReference>
<evidence type="ECO:0000256" key="3">
    <source>
        <dbReference type="ARBA" id="ARBA00022741"/>
    </source>
</evidence>
<sequence length="2148" mass="235464">MAQPPHSLTSILRAAVTQHGSLDLALAHATRAAQLRARRATASGSSASAPHSWRQLARAIPPSTPGYAAHAALYRQFLAAVAAALGDDASPHLVGDVSSAAFRAISAGRKADPSELPEREALARARAWLRGGKDGAAAPFGPRGPDDEAVRQMLRTQPALEAWLREHRGKAARPEGEAAAAAAAEAEVEAEGGVARAMPRAVEAYLAASRRLDMAAAAPPPAPAPPAAAAASGGDGADVSIAWLREVCRFHLETVGYGAEGVSPLAVDTLCASLLTELEGGKPDEQLQGELLEMLGYAAFDFVALVLPHRDALAAAARRLLAAAQGVEAERRAASGGAAPPAGSHGCAVSLACQSQKARAKEARKEQARAAREAKRAAHEETRPHAELEAEIGWLAAAGYAPAAAYVAAAGGGGGGGGGGSLARLREQASLGGVGKALPEGTVRRSTAEYEEVRVPPTPRDAGEDVRLVPISELPEYARPAFGGVARLNRLQSRVVGTALYSQENMLVCAPTGAGKTNVALLSMMQQVGTCMAGGVLQREQLKMVYIAPMKALAQELVGKFSRSLAPLGLQVREYTGDMNLSKRELLATQLIVTTPEKWDVVTRKGSDGLAASVGLLIIDEVHLLNDERGPVIEAIVARTLRLVESSQQMIRIVGLSATLPNYVDVALFLRVNPQTGLHQFGDAYRPVPLSQTFIGVKRASAQDQKAQMLLVAYERALRARRAGKQVMVFVHARNETVRTARAMLEKARAGGEALEWLPSDDTPRLRLQAKEVAKSRSAEVRELFDGGFGVHHAGMLRSDRTLTERLFADGLISVLVCTATLAWGVNLPAHTVIIKGTQLYSAEKGSFVDVGVLDVMQIFGRAGRPQFDSSGEGIIITAHAKLPHYLQMLTHRLPIESRFVSSLCDHLNAEISLGTVTSVREAVTWLSYTYLYVRMCRNPLAYGIPFDQKESDPRLYAWRTELVKSMAARLDAARMVRFHPPSGSLDATDLGRTAAHFYLTVGTIEAFEERLKPTASDGDVLHAVSCAAEFANIKQREEEMEEMDLLEAQCRLPVKAADSSAGKAGGEASVVKTQVLMQAYISNTPIRSFALVSDCMFIAQSAARISRGLFEIALARGWLSYAEKVLRLSKMFERRCWFMQHPLRQLGGLPEYIYEKLEAKRARVDTLRELTVKEVGELISSQRSAQAVKQEAAQMPQLDVEVRAQPITRTVLRVVLTLRAAFEWNDRHHGGGEPWWVWVEDTENEHIYYKEQWMLHKAHKDESQQLIFTIPLFEPLPPQYFVRAISDRWLGCETTVPLPLSDITLPHAAPAHTQLLDLRPLPLSALQCPAWEPLFSFTHFNPVQTQIFHTVYHTDQNVLVGAPTGSGKTVTAELAVLRMLRAHPGQKAVYIAPLKALVRERMSDWGRKFVGQLGYSLQELTGDLTPDMRALGAADILCTTPEKWDGVSRHWQQRGYVRKVGLVIIDEIHLLGEERGPILEVIVSRMRYISTHTQQPVRIVGLSTAMANAHDLADWLGIPQESLFNFKPSVRPVPLEVHIAGFPGKHYCPRMATMNKPTYRAILQHSPNKPVLVFVSSRRQTRLTALDLISYCSSDEKEHQFLRMPPREMEPLLDGVKDDALRHTLAFGVGIHHAGLAESDRSLVEKLFVEQSILVLVCTSTLAWGVNFPAHLVVIKGTEYYDGKTKRYVDFPVTDVLQMMGRAGRPQYDDQGIAVILVHEPKKTFYRKFLYEPFPVESCLQEQLHDHLNAEVVGGTITSRQDAVDFLSWTYFYRRLTRNPAYYHLDEASPDAVNEFLSDLIEGVIFDLQNAGCVELESEADVIRPSTLGRIASYYYLKYTSVALFNAELHDVDEAPTDIPTLLRILCDASEFDELPVRHNEEHVNLQLSDALPWRVDERTLDSPHTKANLLLQAHFARAALPMSDYITDTKSVLDQTSRAMVDIAADGGWLHTALGIMHLSQMLVQARFLDDSQLQDLPHMSEAAEKALSAQGVVYLAQLILAGPNEVRRWLRGVMDDRQLGELQSVLRSLPSIQMDANVSSAKLAAGADAEVSISLTATNPSTRRFVHAPGFPKPLTQSGWWLAMGEGEELYALKRVHLERGSKKASLAFVAPDEPGEYTLDIFLVSDSYIGLDQRHSLTIHVAAK</sequence>
<reference evidence="12 13" key="1">
    <citation type="journal article" date="2024" name="Science">
        <title>Giant polyketide synthase enzymes in the biosynthesis of giant marine polyether toxins.</title>
        <authorList>
            <person name="Fallon T.R."/>
            <person name="Shende V.V."/>
            <person name="Wierzbicki I.H."/>
            <person name="Pendleton A.L."/>
            <person name="Watervoot N.F."/>
            <person name="Auber R.P."/>
            <person name="Gonzalez D.J."/>
            <person name="Wisecaver J.H."/>
            <person name="Moore B.S."/>
        </authorList>
    </citation>
    <scope>NUCLEOTIDE SEQUENCE [LARGE SCALE GENOMIC DNA]</scope>
    <source>
        <strain evidence="12 13">12B1</strain>
    </source>
</reference>
<dbReference type="InterPro" id="IPR035892">
    <property type="entry name" value="C2_domain_sf"/>
</dbReference>
<evidence type="ECO:0000313" key="13">
    <source>
        <dbReference type="Proteomes" id="UP001515480"/>
    </source>
</evidence>
<dbReference type="PIRSF" id="PIRSF039073">
    <property type="entry name" value="BRR2"/>
    <property type="match status" value="1"/>
</dbReference>